<dbReference type="RefSeq" id="WP_061972260.1">
    <property type="nucleotide sequence ID" value="NZ_FMAV01000002.1"/>
</dbReference>
<dbReference type="AlphaFoldDB" id="A0A0V8J8M6"/>
<accession>A0A0V8J8M6</accession>
<dbReference type="Proteomes" id="UP000054099">
    <property type="component" value="Unassembled WGS sequence"/>
</dbReference>
<sequence>MEKFINESELEALKLQARGNPAKMAAYATAKREYQAQVDAHFTEEHPFNNTFSESHLESLRKFAEENPEDDSAQARFIIQQNRFDAQEKAKTAQIDRRLLQSELSRKLTAGEVNKTDLERAALLAKTNGNPENRALYASIKNQLNRGNE</sequence>
<name>A0A0V8J8M6_9BACL</name>
<comment type="caution">
    <text evidence="1">The sequence shown here is derived from an EMBL/GenBank/DDBJ whole genome shotgun (WGS) entry which is preliminary data.</text>
</comment>
<evidence type="ECO:0000313" key="2">
    <source>
        <dbReference type="Proteomes" id="UP000054099"/>
    </source>
</evidence>
<organism evidence="1 2">
    <name type="scientific">Fictibacillus enclensis</name>
    <dbReference type="NCBI Taxonomy" id="1017270"/>
    <lineage>
        <taxon>Bacteria</taxon>
        <taxon>Bacillati</taxon>
        <taxon>Bacillota</taxon>
        <taxon>Bacilli</taxon>
        <taxon>Bacillales</taxon>
        <taxon>Fictibacillaceae</taxon>
        <taxon>Fictibacillus</taxon>
    </lineage>
</organism>
<evidence type="ECO:0000313" key="1">
    <source>
        <dbReference type="EMBL" id="KSU83422.1"/>
    </source>
</evidence>
<proteinExistence type="predicted"/>
<dbReference type="EMBL" id="LNQN01000002">
    <property type="protein sequence ID" value="KSU83422.1"/>
    <property type="molecule type" value="Genomic_DNA"/>
</dbReference>
<protein>
    <submittedName>
        <fullName evidence="1">Uncharacterized protein</fullName>
    </submittedName>
</protein>
<reference evidence="1 2" key="1">
    <citation type="journal article" date="2014" name="Antonie Van Leeuwenhoek">
        <title>Fictibacillus enclensis sp. nov., isolated from marine sediment.</title>
        <authorList>
            <person name="Dastager S.G."/>
            <person name="Mawlankar R."/>
            <person name="Srinivasan K."/>
            <person name="Tang S.K."/>
            <person name="Lee J.C."/>
            <person name="Ramana V.V."/>
            <person name="Shouche Y.S."/>
        </authorList>
    </citation>
    <scope>NUCLEOTIDE SEQUENCE [LARGE SCALE GENOMIC DNA]</scope>
    <source>
        <strain evidence="1 2">NIO-1003</strain>
    </source>
</reference>
<gene>
    <name evidence="1" type="ORF">AS030_12720</name>
</gene>
<dbReference type="OrthoDB" id="2942030at2"/>
<keyword evidence="2" id="KW-1185">Reference proteome</keyword>